<proteinExistence type="predicted"/>
<evidence type="ECO:0000313" key="2">
    <source>
        <dbReference type="Proteomes" id="UP001152622"/>
    </source>
</evidence>
<dbReference type="AlphaFoldDB" id="A0A9Q1J4E4"/>
<organism evidence="1 2">
    <name type="scientific">Synaphobranchus kaupii</name>
    <name type="common">Kaup's arrowtooth eel</name>
    <dbReference type="NCBI Taxonomy" id="118154"/>
    <lineage>
        <taxon>Eukaryota</taxon>
        <taxon>Metazoa</taxon>
        <taxon>Chordata</taxon>
        <taxon>Craniata</taxon>
        <taxon>Vertebrata</taxon>
        <taxon>Euteleostomi</taxon>
        <taxon>Actinopterygii</taxon>
        <taxon>Neopterygii</taxon>
        <taxon>Teleostei</taxon>
        <taxon>Anguilliformes</taxon>
        <taxon>Synaphobranchidae</taxon>
        <taxon>Synaphobranchus</taxon>
    </lineage>
</organism>
<sequence length="78" mass="8809">MHCHGNRAVGVCYTKSKKAQRSVSRPRLPSTMSSRLADQHSGVQYCRHFLADNSVFHVGKVMYCCRQSGPRLLSETVR</sequence>
<evidence type="ECO:0000313" key="1">
    <source>
        <dbReference type="EMBL" id="KAJ8367997.1"/>
    </source>
</evidence>
<protein>
    <submittedName>
        <fullName evidence="1">Uncharacterized protein</fullName>
    </submittedName>
</protein>
<reference evidence="1" key="1">
    <citation type="journal article" date="2023" name="Science">
        <title>Genome structures resolve the early diversification of teleost fishes.</title>
        <authorList>
            <person name="Parey E."/>
            <person name="Louis A."/>
            <person name="Montfort J."/>
            <person name="Bouchez O."/>
            <person name="Roques C."/>
            <person name="Iampietro C."/>
            <person name="Lluch J."/>
            <person name="Castinel A."/>
            <person name="Donnadieu C."/>
            <person name="Desvignes T."/>
            <person name="Floi Bucao C."/>
            <person name="Jouanno E."/>
            <person name="Wen M."/>
            <person name="Mejri S."/>
            <person name="Dirks R."/>
            <person name="Jansen H."/>
            <person name="Henkel C."/>
            <person name="Chen W.J."/>
            <person name="Zahm M."/>
            <person name="Cabau C."/>
            <person name="Klopp C."/>
            <person name="Thompson A.W."/>
            <person name="Robinson-Rechavi M."/>
            <person name="Braasch I."/>
            <person name="Lecointre G."/>
            <person name="Bobe J."/>
            <person name="Postlethwait J.H."/>
            <person name="Berthelot C."/>
            <person name="Roest Crollius H."/>
            <person name="Guiguen Y."/>
        </authorList>
    </citation>
    <scope>NUCLEOTIDE SEQUENCE</scope>
    <source>
        <strain evidence="1">WJC10195</strain>
    </source>
</reference>
<gene>
    <name evidence="1" type="ORF">SKAU_G00080250</name>
</gene>
<dbReference type="EMBL" id="JAINUF010000003">
    <property type="protein sequence ID" value="KAJ8367997.1"/>
    <property type="molecule type" value="Genomic_DNA"/>
</dbReference>
<comment type="caution">
    <text evidence="1">The sequence shown here is derived from an EMBL/GenBank/DDBJ whole genome shotgun (WGS) entry which is preliminary data.</text>
</comment>
<accession>A0A9Q1J4E4</accession>
<name>A0A9Q1J4E4_SYNKA</name>
<keyword evidence="2" id="KW-1185">Reference proteome</keyword>
<dbReference type="Proteomes" id="UP001152622">
    <property type="component" value="Chromosome 3"/>
</dbReference>